<feature type="compositionally biased region" description="Basic and acidic residues" evidence="1">
    <location>
        <begin position="36"/>
        <end position="47"/>
    </location>
</feature>
<evidence type="ECO:0000313" key="2">
    <source>
        <dbReference type="EMBL" id="RPB06133.1"/>
    </source>
</evidence>
<dbReference type="Proteomes" id="UP000276215">
    <property type="component" value="Unassembled WGS sequence"/>
</dbReference>
<proteinExistence type="predicted"/>
<evidence type="ECO:0000256" key="1">
    <source>
        <dbReference type="SAM" id="MobiDB-lite"/>
    </source>
</evidence>
<sequence>MCNWDIIIVLEYSKAVSAINGGTMIPGCQSSQSSRGRMERSANDTKRERERERVWLGCNRTDHTKLFGTFFPHFLTNCFTLACRALFITVYHPGPGPSQHQSRSNDRQTERYRTVRYVMVRYDSYSLHTLHSTPLHSQRNDIIRKTPPNKKITNPTSQRLFFPPVRCGPILNSQGILNIR</sequence>
<feature type="region of interest" description="Disordered" evidence="1">
    <location>
        <begin position="28"/>
        <end position="47"/>
    </location>
</feature>
<dbReference type="EMBL" id="ML120351">
    <property type="protein sequence ID" value="RPB06133.1"/>
    <property type="molecule type" value="Genomic_DNA"/>
</dbReference>
<organism evidence="2 3">
    <name type="scientific">Choiromyces venosus 120613-1</name>
    <dbReference type="NCBI Taxonomy" id="1336337"/>
    <lineage>
        <taxon>Eukaryota</taxon>
        <taxon>Fungi</taxon>
        <taxon>Dikarya</taxon>
        <taxon>Ascomycota</taxon>
        <taxon>Pezizomycotina</taxon>
        <taxon>Pezizomycetes</taxon>
        <taxon>Pezizales</taxon>
        <taxon>Tuberaceae</taxon>
        <taxon>Choiromyces</taxon>
    </lineage>
</organism>
<reference evidence="2 3" key="1">
    <citation type="journal article" date="2018" name="Nat. Ecol. Evol.">
        <title>Pezizomycetes genomes reveal the molecular basis of ectomycorrhizal truffle lifestyle.</title>
        <authorList>
            <person name="Murat C."/>
            <person name="Payen T."/>
            <person name="Noel B."/>
            <person name="Kuo A."/>
            <person name="Morin E."/>
            <person name="Chen J."/>
            <person name="Kohler A."/>
            <person name="Krizsan K."/>
            <person name="Balestrini R."/>
            <person name="Da Silva C."/>
            <person name="Montanini B."/>
            <person name="Hainaut M."/>
            <person name="Levati E."/>
            <person name="Barry K.W."/>
            <person name="Belfiori B."/>
            <person name="Cichocki N."/>
            <person name="Clum A."/>
            <person name="Dockter R.B."/>
            <person name="Fauchery L."/>
            <person name="Guy J."/>
            <person name="Iotti M."/>
            <person name="Le Tacon F."/>
            <person name="Lindquist E.A."/>
            <person name="Lipzen A."/>
            <person name="Malagnac F."/>
            <person name="Mello A."/>
            <person name="Molinier V."/>
            <person name="Miyauchi S."/>
            <person name="Poulain J."/>
            <person name="Riccioni C."/>
            <person name="Rubini A."/>
            <person name="Sitrit Y."/>
            <person name="Splivallo R."/>
            <person name="Traeger S."/>
            <person name="Wang M."/>
            <person name="Zifcakova L."/>
            <person name="Wipf D."/>
            <person name="Zambonelli A."/>
            <person name="Paolocci F."/>
            <person name="Nowrousian M."/>
            <person name="Ottonello S."/>
            <person name="Baldrian P."/>
            <person name="Spatafora J.W."/>
            <person name="Henrissat B."/>
            <person name="Nagy L.G."/>
            <person name="Aury J.M."/>
            <person name="Wincker P."/>
            <person name="Grigoriev I.V."/>
            <person name="Bonfante P."/>
            <person name="Martin F.M."/>
        </authorList>
    </citation>
    <scope>NUCLEOTIDE SEQUENCE [LARGE SCALE GENOMIC DNA]</scope>
    <source>
        <strain evidence="2 3">120613-1</strain>
    </source>
</reference>
<evidence type="ECO:0000313" key="3">
    <source>
        <dbReference type="Proteomes" id="UP000276215"/>
    </source>
</evidence>
<dbReference type="AlphaFoldDB" id="A0A3N4K6W1"/>
<gene>
    <name evidence="2" type="ORF">L873DRAFT_25102</name>
</gene>
<keyword evidence="3" id="KW-1185">Reference proteome</keyword>
<accession>A0A3N4K6W1</accession>
<name>A0A3N4K6W1_9PEZI</name>
<protein>
    <submittedName>
        <fullName evidence="2">Uncharacterized protein</fullName>
    </submittedName>
</protein>